<proteinExistence type="predicted"/>
<feature type="domain" description="DUF2061" evidence="2">
    <location>
        <begin position="1"/>
        <end position="49"/>
    </location>
</feature>
<evidence type="ECO:0000256" key="1">
    <source>
        <dbReference type="SAM" id="Phobius"/>
    </source>
</evidence>
<protein>
    <recommendedName>
        <fullName evidence="2">DUF2061 domain-containing protein</fullName>
    </recommendedName>
</protein>
<feature type="transmembrane region" description="Helical" evidence="1">
    <location>
        <begin position="15"/>
        <end position="42"/>
    </location>
</feature>
<dbReference type="InterPro" id="IPR018638">
    <property type="entry name" value="DUF2061_membrane"/>
</dbReference>
<dbReference type="EMBL" id="UINC01199026">
    <property type="protein sequence ID" value="SVE17257.1"/>
    <property type="molecule type" value="Genomic_DNA"/>
</dbReference>
<dbReference type="Pfam" id="PF09834">
    <property type="entry name" value="DUF2061"/>
    <property type="match status" value="1"/>
</dbReference>
<accession>A0A383BAW3</accession>
<evidence type="ECO:0000259" key="2">
    <source>
        <dbReference type="Pfam" id="PF09834"/>
    </source>
</evidence>
<keyword evidence="1" id="KW-0812">Transmembrane</keyword>
<dbReference type="AlphaFoldDB" id="A0A383BAW3"/>
<organism evidence="3">
    <name type="scientific">marine metagenome</name>
    <dbReference type="NCBI Taxonomy" id="408172"/>
    <lineage>
        <taxon>unclassified sequences</taxon>
        <taxon>metagenomes</taxon>
        <taxon>ecological metagenomes</taxon>
    </lineage>
</organism>
<name>A0A383BAW3_9ZZZZ</name>
<reference evidence="3" key="1">
    <citation type="submission" date="2018-05" db="EMBL/GenBank/DDBJ databases">
        <authorList>
            <person name="Lanie J.A."/>
            <person name="Ng W.-L."/>
            <person name="Kazmierczak K.M."/>
            <person name="Andrzejewski T.M."/>
            <person name="Davidsen T.M."/>
            <person name="Wayne K.J."/>
            <person name="Tettelin H."/>
            <person name="Glass J.I."/>
            <person name="Rusch D."/>
            <person name="Podicherti R."/>
            <person name="Tsui H.-C.T."/>
            <person name="Winkler M.E."/>
        </authorList>
    </citation>
    <scope>NUCLEOTIDE SEQUENCE</scope>
</reference>
<feature type="non-terminal residue" evidence="3">
    <location>
        <position position="1"/>
    </location>
</feature>
<evidence type="ECO:0000313" key="3">
    <source>
        <dbReference type="EMBL" id="SVE17257.1"/>
    </source>
</evidence>
<keyword evidence="1" id="KW-1133">Transmembrane helix</keyword>
<sequence>KTIIWRVFNFIYWPIIAYAVTGSWKSTGLLTIGAIVGMFLYYGYERLWNNIQWGKLDK</sequence>
<gene>
    <name evidence="3" type="ORF">METZ01_LOCUS470111</name>
</gene>
<keyword evidence="1" id="KW-0472">Membrane</keyword>